<dbReference type="EMBL" id="MHLB01000047">
    <property type="protein sequence ID" value="OGZ01199.1"/>
    <property type="molecule type" value="Genomic_DNA"/>
</dbReference>
<evidence type="ECO:0000313" key="2">
    <source>
        <dbReference type="EMBL" id="OGZ01199.1"/>
    </source>
</evidence>
<gene>
    <name evidence="2" type="ORF">A2946_01705</name>
</gene>
<dbReference type="AlphaFoldDB" id="A0A1G2CII9"/>
<dbReference type="InterPro" id="IPR029058">
    <property type="entry name" value="AB_hydrolase_fold"/>
</dbReference>
<dbReference type="Proteomes" id="UP000178348">
    <property type="component" value="Unassembled WGS sequence"/>
</dbReference>
<feature type="domain" description="BD-FAE-like" evidence="1">
    <location>
        <begin position="11"/>
        <end position="196"/>
    </location>
</feature>
<proteinExistence type="predicted"/>
<dbReference type="InterPro" id="IPR049492">
    <property type="entry name" value="BD-FAE-like_dom"/>
</dbReference>
<name>A0A1G2CII9_9BACT</name>
<organism evidence="2 3">
    <name type="scientific">Candidatus Liptonbacteria bacterium RIFCSPLOWO2_01_FULL_53_13</name>
    <dbReference type="NCBI Taxonomy" id="1798651"/>
    <lineage>
        <taxon>Bacteria</taxon>
        <taxon>Candidatus Liptoniibacteriota</taxon>
    </lineage>
</organism>
<sequence>MPSFPSKPALMEFLSRKGYWVFNPRYRGSWESGGKFLRLSPERDVRDIIEGLRKGFHDLHNGTRYKLTPKEIVLIGGSFGGPAALLTSLSNSRELESEVSVGKKRRASIKVIAVSPVVDWRSRSPEEPIETFYNAVKQEFGEAYRMSRRDWDKLKTGKFYNPAAHAEEIDGKKMLIFHAKDDNVVRFGSVKKFAKKTGARLILRAKGGHLSTSILMKPNFWKIVRKFLSH</sequence>
<accession>A0A1G2CII9</accession>
<evidence type="ECO:0000313" key="3">
    <source>
        <dbReference type="Proteomes" id="UP000178348"/>
    </source>
</evidence>
<reference evidence="2 3" key="1">
    <citation type="journal article" date="2016" name="Nat. Commun.">
        <title>Thousands of microbial genomes shed light on interconnected biogeochemical processes in an aquifer system.</title>
        <authorList>
            <person name="Anantharaman K."/>
            <person name="Brown C.T."/>
            <person name="Hug L.A."/>
            <person name="Sharon I."/>
            <person name="Castelle C.J."/>
            <person name="Probst A.J."/>
            <person name="Thomas B.C."/>
            <person name="Singh A."/>
            <person name="Wilkins M.J."/>
            <person name="Karaoz U."/>
            <person name="Brodie E.L."/>
            <person name="Williams K.H."/>
            <person name="Hubbard S.S."/>
            <person name="Banfield J.F."/>
        </authorList>
    </citation>
    <scope>NUCLEOTIDE SEQUENCE [LARGE SCALE GENOMIC DNA]</scope>
</reference>
<comment type="caution">
    <text evidence="2">The sequence shown here is derived from an EMBL/GenBank/DDBJ whole genome shotgun (WGS) entry which is preliminary data.</text>
</comment>
<dbReference type="SUPFAM" id="SSF53474">
    <property type="entry name" value="alpha/beta-Hydrolases"/>
    <property type="match status" value="1"/>
</dbReference>
<protein>
    <recommendedName>
        <fullName evidence="1">BD-FAE-like domain-containing protein</fullName>
    </recommendedName>
</protein>
<dbReference type="Gene3D" id="3.40.50.1820">
    <property type="entry name" value="alpha/beta hydrolase"/>
    <property type="match status" value="1"/>
</dbReference>
<dbReference type="Pfam" id="PF20434">
    <property type="entry name" value="BD-FAE"/>
    <property type="match status" value="1"/>
</dbReference>
<evidence type="ECO:0000259" key="1">
    <source>
        <dbReference type="Pfam" id="PF20434"/>
    </source>
</evidence>